<sequence>MWLLLAFIIVPMIEIGLFIQVGGVIGLWWTLAIVLVTAVVGTWMVKQQGRHVLDKIRRSFNELSDPSEPLAEGAMILFSGALLLTPGFFTDTVGLLLLLPPVRHWAFRVAKRHVRIQSMSYTATTSRPGPGPQRPRRPHDPGVIDGDYTEVDQGFDELDPPKRPTHRPSEWTRH</sequence>
<dbReference type="PANTHER" id="PTHR35335">
    <property type="entry name" value="UPF0716 PROTEIN FXSA"/>
    <property type="match status" value="1"/>
</dbReference>
<dbReference type="Pfam" id="PF04186">
    <property type="entry name" value="FxsA"/>
    <property type="match status" value="1"/>
</dbReference>
<accession>A0A917WIQ0</accession>
<dbReference type="InterPro" id="IPR007313">
    <property type="entry name" value="FxsA"/>
</dbReference>
<reference evidence="3" key="1">
    <citation type="journal article" date="2014" name="Int. J. Syst. Evol. Microbiol.">
        <title>Complete genome sequence of Corynebacterium casei LMG S-19264T (=DSM 44701T), isolated from a smear-ripened cheese.</title>
        <authorList>
            <consortium name="US DOE Joint Genome Institute (JGI-PGF)"/>
            <person name="Walter F."/>
            <person name="Albersmeier A."/>
            <person name="Kalinowski J."/>
            <person name="Ruckert C."/>
        </authorList>
    </citation>
    <scope>NUCLEOTIDE SEQUENCE</scope>
    <source>
        <strain evidence="3">CGMCC 1.6293</strain>
    </source>
</reference>
<name>A0A917WIQ0_9RHOB</name>
<reference evidence="3" key="2">
    <citation type="submission" date="2020-09" db="EMBL/GenBank/DDBJ databases">
        <authorList>
            <person name="Sun Q."/>
            <person name="Zhou Y."/>
        </authorList>
    </citation>
    <scope>NUCLEOTIDE SEQUENCE</scope>
    <source>
        <strain evidence="3">CGMCC 1.6293</strain>
    </source>
</reference>
<comment type="caution">
    <text evidence="3">The sequence shown here is derived from an EMBL/GenBank/DDBJ whole genome shotgun (WGS) entry which is preliminary data.</text>
</comment>
<dbReference type="NCBIfam" id="NF008528">
    <property type="entry name" value="PRK11463.1-2"/>
    <property type="match status" value="1"/>
</dbReference>
<evidence type="ECO:0000256" key="1">
    <source>
        <dbReference type="SAM" id="MobiDB-lite"/>
    </source>
</evidence>
<dbReference type="RefSeq" id="WP_028286976.1">
    <property type="nucleotide sequence ID" value="NZ_BMLF01000002.1"/>
</dbReference>
<gene>
    <name evidence="3" type="primary">fxsA</name>
    <name evidence="3" type="ORF">GCM10011534_32470</name>
</gene>
<feature type="compositionally biased region" description="Basic and acidic residues" evidence="1">
    <location>
        <begin position="159"/>
        <end position="174"/>
    </location>
</feature>
<dbReference type="PANTHER" id="PTHR35335:SF1">
    <property type="entry name" value="UPF0716 PROTEIN FXSA"/>
    <property type="match status" value="1"/>
</dbReference>
<keyword evidence="4" id="KW-1185">Reference proteome</keyword>
<feature type="transmembrane region" description="Helical" evidence="2">
    <location>
        <begin position="28"/>
        <end position="45"/>
    </location>
</feature>
<protein>
    <submittedName>
        <fullName evidence="3">Exclusion protein FxsA</fullName>
    </submittedName>
</protein>
<proteinExistence type="predicted"/>
<keyword evidence="2" id="KW-0472">Membrane</keyword>
<evidence type="ECO:0000256" key="2">
    <source>
        <dbReference type="SAM" id="Phobius"/>
    </source>
</evidence>
<feature type="compositionally biased region" description="Acidic residues" evidence="1">
    <location>
        <begin position="147"/>
        <end position="158"/>
    </location>
</feature>
<dbReference type="GO" id="GO:0016020">
    <property type="term" value="C:membrane"/>
    <property type="evidence" value="ECO:0007669"/>
    <property type="project" value="InterPro"/>
</dbReference>
<keyword evidence="2" id="KW-1133">Transmembrane helix</keyword>
<organism evidence="3 4">
    <name type="scientific">Pseudooceanicola nanhaiensis</name>
    <dbReference type="NCBI Taxonomy" id="375761"/>
    <lineage>
        <taxon>Bacteria</taxon>
        <taxon>Pseudomonadati</taxon>
        <taxon>Pseudomonadota</taxon>
        <taxon>Alphaproteobacteria</taxon>
        <taxon>Rhodobacterales</taxon>
        <taxon>Paracoccaceae</taxon>
        <taxon>Pseudooceanicola</taxon>
    </lineage>
</organism>
<keyword evidence="2" id="KW-0812">Transmembrane</keyword>
<evidence type="ECO:0000313" key="4">
    <source>
        <dbReference type="Proteomes" id="UP000649829"/>
    </source>
</evidence>
<feature type="region of interest" description="Disordered" evidence="1">
    <location>
        <begin position="120"/>
        <end position="174"/>
    </location>
</feature>
<evidence type="ECO:0000313" key="3">
    <source>
        <dbReference type="EMBL" id="GGM07980.1"/>
    </source>
</evidence>
<dbReference type="Proteomes" id="UP000649829">
    <property type="component" value="Unassembled WGS sequence"/>
</dbReference>
<dbReference type="AlphaFoldDB" id="A0A917WIQ0"/>
<dbReference type="EMBL" id="BMLF01000002">
    <property type="protein sequence ID" value="GGM07980.1"/>
    <property type="molecule type" value="Genomic_DNA"/>
</dbReference>